<evidence type="ECO:0000259" key="2">
    <source>
        <dbReference type="Pfam" id="PF08241"/>
    </source>
</evidence>
<dbReference type="RefSeq" id="WP_416205731.1">
    <property type="nucleotide sequence ID" value="NZ_JBBKTX010000009.1"/>
</dbReference>
<dbReference type="EMBL" id="JBBKTX010000009">
    <property type="protein sequence ID" value="MFK4752468.1"/>
    <property type="molecule type" value="Genomic_DNA"/>
</dbReference>
<dbReference type="Pfam" id="PF08241">
    <property type="entry name" value="Methyltransf_11"/>
    <property type="match status" value="1"/>
</dbReference>
<keyword evidence="1" id="KW-0472">Membrane</keyword>
<evidence type="ECO:0000313" key="4">
    <source>
        <dbReference type="Proteomes" id="UP001620597"/>
    </source>
</evidence>
<keyword evidence="3" id="KW-0808">Transferase</keyword>
<gene>
    <name evidence="3" type="ORF">WG929_08625</name>
</gene>
<dbReference type="Gene3D" id="3.40.50.150">
    <property type="entry name" value="Vaccinia Virus protein VP39"/>
    <property type="match status" value="1"/>
</dbReference>
<dbReference type="Proteomes" id="UP001620597">
    <property type="component" value="Unassembled WGS sequence"/>
</dbReference>
<name>A0ABW8NHM1_9GAMM</name>
<sequence length="258" mass="28924">MGIRIKSEVYQQWVNSDSARRLLALEAGWLREVVADFHGQHLLYTGVDNTPRFLKRARLRHYFRMAPVWAKGIDCDARMQDDAWPLANESVDVVVLQHGLDLSARPHQMIREAARVLVPSGYVVVVGFSPLSVFGVLRRCFTLSTRLPWVVNSVGASRLSDWLTLLDFKVESVTPVAHLWPLRLLSEGSSRRFDRVLAGNPWLPANAYIMVARKTVAGMTPIRPRRWQLNTDFGMAVPAVRVAGGTLPPAKSSQLSSD</sequence>
<evidence type="ECO:0000313" key="3">
    <source>
        <dbReference type="EMBL" id="MFK4752468.1"/>
    </source>
</evidence>
<evidence type="ECO:0000256" key="1">
    <source>
        <dbReference type="SAM" id="Phobius"/>
    </source>
</evidence>
<keyword evidence="4" id="KW-1185">Reference proteome</keyword>
<dbReference type="InterPro" id="IPR013216">
    <property type="entry name" value="Methyltransf_11"/>
</dbReference>
<keyword evidence="1" id="KW-0812">Transmembrane</keyword>
<feature type="domain" description="Methyltransferase type 11" evidence="2">
    <location>
        <begin position="42"/>
        <end position="125"/>
    </location>
</feature>
<comment type="caution">
    <text evidence="3">The sequence shown here is derived from an EMBL/GenBank/DDBJ whole genome shotgun (WGS) entry which is preliminary data.</text>
</comment>
<dbReference type="GO" id="GO:0008168">
    <property type="term" value="F:methyltransferase activity"/>
    <property type="evidence" value="ECO:0007669"/>
    <property type="project" value="UniProtKB-KW"/>
</dbReference>
<keyword evidence="1" id="KW-1133">Transmembrane helix</keyword>
<dbReference type="InterPro" id="IPR029063">
    <property type="entry name" value="SAM-dependent_MTases_sf"/>
</dbReference>
<reference evidence="3 4" key="1">
    <citation type="submission" date="2024-03" db="EMBL/GenBank/DDBJ databases">
        <title>High-quality draft genome sequence of Oceanobacter sp. wDCs-4.</title>
        <authorList>
            <person name="Dong C."/>
        </authorList>
    </citation>
    <scope>NUCLEOTIDE SEQUENCE [LARGE SCALE GENOMIC DNA]</scope>
    <source>
        <strain evidence="4">wDCs-4</strain>
    </source>
</reference>
<protein>
    <submittedName>
        <fullName evidence="3">Methyltransferase domain-containing protein</fullName>
    </submittedName>
</protein>
<dbReference type="GO" id="GO:0032259">
    <property type="term" value="P:methylation"/>
    <property type="evidence" value="ECO:0007669"/>
    <property type="project" value="UniProtKB-KW"/>
</dbReference>
<proteinExistence type="predicted"/>
<accession>A0ABW8NHM1</accession>
<dbReference type="SUPFAM" id="SSF53335">
    <property type="entry name" value="S-adenosyl-L-methionine-dependent methyltransferases"/>
    <property type="match status" value="1"/>
</dbReference>
<dbReference type="CDD" id="cd02440">
    <property type="entry name" value="AdoMet_MTases"/>
    <property type="match status" value="1"/>
</dbReference>
<keyword evidence="3" id="KW-0489">Methyltransferase</keyword>
<organism evidence="3 4">
    <name type="scientific">Oceanobacter antarcticus</name>
    <dbReference type="NCBI Taxonomy" id="3133425"/>
    <lineage>
        <taxon>Bacteria</taxon>
        <taxon>Pseudomonadati</taxon>
        <taxon>Pseudomonadota</taxon>
        <taxon>Gammaproteobacteria</taxon>
        <taxon>Oceanospirillales</taxon>
        <taxon>Oceanospirillaceae</taxon>
        <taxon>Oceanobacter</taxon>
    </lineage>
</organism>
<feature type="transmembrane region" description="Helical" evidence="1">
    <location>
        <begin position="116"/>
        <end position="137"/>
    </location>
</feature>